<feature type="non-terminal residue" evidence="1">
    <location>
        <position position="1"/>
    </location>
</feature>
<evidence type="ECO:0000313" key="1">
    <source>
        <dbReference type="EMBL" id="RRT31957.1"/>
    </source>
</evidence>
<proteinExistence type="predicted"/>
<dbReference type="AlphaFoldDB" id="A0A426WXF0"/>
<evidence type="ECO:0000313" key="2">
    <source>
        <dbReference type="Proteomes" id="UP000287651"/>
    </source>
</evidence>
<dbReference type="EMBL" id="AMZH03034617">
    <property type="protein sequence ID" value="RRT31957.1"/>
    <property type="molecule type" value="Genomic_DNA"/>
</dbReference>
<accession>A0A426WXF0</accession>
<comment type="caution">
    <text evidence="1">The sequence shown here is derived from an EMBL/GenBank/DDBJ whole genome shotgun (WGS) entry which is preliminary data.</text>
</comment>
<organism evidence="1 2">
    <name type="scientific">Ensete ventricosum</name>
    <name type="common">Abyssinian banana</name>
    <name type="synonym">Musa ensete</name>
    <dbReference type="NCBI Taxonomy" id="4639"/>
    <lineage>
        <taxon>Eukaryota</taxon>
        <taxon>Viridiplantae</taxon>
        <taxon>Streptophyta</taxon>
        <taxon>Embryophyta</taxon>
        <taxon>Tracheophyta</taxon>
        <taxon>Spermatophyta</taxon>
        <taxon>Magnoliopsida</taxon>
        <taxon>Liliopsida</taxon>
        <taxon>Zingiberales</taxon>
        <taxon>Musaceae</taxon>
        <taxon>Ensete</taxon>
    </lineage>
</organism>
<name>A0A426WXF0_ENSVE</name>
<reference evidence="1 2" key="1">
    <citation type="journal article" date="2014" name="Agronomy (Basel)">
        <title>A Draft Genome Sequence for Ensete ventricosum, the Drought-Tolerant Tree Against Hunger.</title>
        <authorList>
            <person name="Harrison J."/>
            <person name="Moore K.A."/>
            <person name="Paszkiewicz K."/>
            <person name="Jones T."/>
            <person name="Grant M."/>
            <person name="Ambacheew D."/>
            <person name="Muzemil S."/>
            <person name="Studholme D.J."/>
        </authorList>
    </citation>
    <scope>NUCLEOTIDE SEQUENCE [LARGE SCALE GENOMIC DNA]</scope>
</reference>
<gene>
    <name evidence="1" type="ORF">B296_00046526</name>
</gene>
<dbReference type="Proteomes" id="UP000287651">
    <property type="component" value="Unassembled WGS sequence"/>
</dbReference>
<protein>
    <submittedName>
        <fullName evidence="1">Uncharacterized protein</fullName>
    </submittedName>
</protein>
<sequence length="67" mass="8089">CRVEFRSVFHASSQKFKIQKIPIVLAHGKSYEYDFIRKHDGPKICMKLHAESSFDWFFVHRLRNSKY</sequence>